<protein>
    <submittedName>
        <fullName evidence="2">Uncharacterized protein</fullName>
    </submittedName>
</protein>
<evidence type="ECO:0000256" key="1">
    <source>
        <dbReference type="SAM" id="MobiDB-lite"/>
    </source>
</evidence>
<evidence type="ECO:0000313" key="2">
    <source>
        <dbReference type="EMBL" id="KAF2794055.1"/>
    </source>
</evidence>
<proteinExistence type="predicted"/>
<sequence>MDSNYSFTDFDWNPVAPTSQNHIHYTVRQQQAISPDPAETFGGSFSSSATPTPRTPHLPISPHHAPYTQANGAYTSQSTTSPISPQYQNMASQQYGEGVEYGNASALDYQDNFGANMTSELPALDTLCFSELPDASTLEISAHLESLSLLCFRVIIGLSPVPVEACLFHIHAERLVVDSVVCFAVFMLEDRAPWILYTQNSERLVYILSSVFFPLPEQSPRL</sequence>
<feature type="compositionally biased region" description="Polar residues" evidence="1">
    <location>
        <begin position="43"/>
        <end position="52"/>
    </location>
</feature>
<keyword evidence="3" id="KW-1185">Reference proteome</keyword>
<accession>A0A6A6XDS1</accession>
<organism evidence="2 3">
    <name type="scientific">Melanomma pulvis-pyrius CBS 109.77</name>
    <dbReference type="NCBI Taxonomy" id="1314802"/>
    <lineage>
        <taxon>Eukaryota</taxon>
        <taxon>Fungi</taxon>
        <taxon>Dikarya</taxon>
        <taxon>Ascomycota</taxon>
        <taxon>Pezizomycotina</taxon>
        <taxon>Dothideomycetes</taxon>
        <taxon>Pleosporomycetidae</taxon>
        <taxon>Pleosporales</taxon>
        <taxon>Melanommataceae</taxon>
        <taxon>Melanomma</taxon>
    </lineage>
</organism>
<gene>
    <name evidence="2" type="ORF">K505DRAFT_337256</name>
</gene>
<evidence type="ECO:0000313" key="3">
    <source>
        <dbReference type="Proteomes" id="UP000799757"/>
    </source>
</evidence>
<dbReference type="Proteomes" id="UP000799757">
    <property type="component" value="Unassembled WGS sequence"/>
</dbReference>
<feature type="region of interest" description="Disordered" evidence="1">
    <location>
        <begin position="29"/>
        <end position="84"/>
    </location>
</feature>
<name>A0A6A6XDS1_9PLEO</name>
<reference evidence="2" key="1">
    <citation type="journal article" date="2020" name="Stud. Mycol.">
        <title>101 Dothideomycetes genomes: a test case for predicting lifestyles and emergence of pathogens.</title>
        <authorList>
            <person name="Haridas S."/>
            <person name="Albert R."/>
            <person name="Binder M."/>
            <person name="Bloem J."/>
            <person name="Labutti K."/>
            <person name="Salamov A."/>
            <person name="Andreopoulos B."/>
            <person name="Baker S."/>
            <person name="Barry K."/>
            <person name="Bills G."/>
            <person name="Bluhm B."/>
            <person name="Cannon C."/>
            <person name="Castanera R."/>
            <person name="Culley D."/>
            <person name="Daum C."/>
            <person name="Ezra D."/>
            <person name="Gonzalez J."/>
            <person name="Henrissat B."/>
            <person name="Kuo A."/>
            <person name="Liang C."/>
            <person name="Lipzen A."/>
            <person name="Lutzoni F."/>
            <person name="Magnuson J."/>
            <person name="Mondo S."/>
            <person name="Nolan M."/>
            <person name="Ohm R."/>
            <person name="Pangilinan J."/>
            <person name="Park H.-J."/>
            <person name="Ramirez L."/>
            <person name="Alfaro M."/>
            <person name="Sun H."/>
            <person name="Tritt A."/>
            <person name="Yoshinaga Y."/>
            <person name="Zwiers L.-H."/>
            <person name="Turgeon B."/>
            <person name="Goodwin S."/>
            <person name="Spatafora J."/>
            <person name="Crous P."/>
            <person name="Grigoriev I."/>
        </authorList>
    </citation>
    <scope>NUCLEOTIDE SEQUENCE</scope>
    <source>
        <strain evidence="2">CBS 109.77</strain>
    </source>
</reference>
<dbReference type="EMBL" id="MU001904">
    <property type="protein sequence ID" value="KAF2794055.1"/>
    <property type="molecule type" value="Genomic_DNA"/>
</dbReference>
<feature type="compositionally biased region" description="Low complexity" evidence="1">
    <location>
        <begin position="74"/>
        <end position="84"/>
    </location>
</feature>
<dbReference type="AlphaFoldDB" id="A0A6A6XDS1"/>